<name>A0A7X1KM24_9SPHN</name>
<sequence length="146" mass="14890">MPNDEMSLWRYRAGELALACGGSFAADEVERLRELLHLLRRAPLGLDPGLCLPDAARVEPLLAAGGAIAVALSLFDGSEAGYILSRGGAGQHIASVFLPGAGEETNAGGESASLAMLGALCLALAELTAGVPISPDLRAPDGARLN</sequence>
<dbReference type="Proteomes" id="UP000566813">
    <property type="component" value="Unassembled WGS sequence"/>
</dbReference>
<proteinExistence type="predicted"/>
<dbReference type="RefSeq" id="WP_185664242.1">
    <property type="nucleotide sequence ID" value="NZ_JACLAW010000007.1"/>
</dbReference>
<gene>
    <name evidence="1" type="ORF">H7F51_10410</name>
</gene>
<comment type="caution">
    <text evidence="1">The sequence shown here is derived from an EMBL/GenBank/DDBJ whole genome shotgun (WGS) entry which is preliminary data.</text>
</comment>
<organism evidence="1 2">
    <name type="scientific">Novosphingobium flavum</name>
    <dbReference type="NCBI Taxonomy" id="1778672"/>
    <lineage>
        <taxon>Bacteria</taxon>
        <taxon>Pseudomonadati</taxon>
        <taxon>Pseudomonadota</taxon>
        <taxon>Alphaproteobacteria</taxon>
        <taxon>Sphingomonadales</taxon>
        <taxon>Sphingomonadaceae</taxon>
        <taxon>Novosphingobium</taxon>
    </lineage>
</organism>
<protein>
    <submittedName>
        <fullName evidence="1">Uncharacterized protein</fullName>
    </submittedName>
</protein>
<evidence type="ECO:0000313" key="2">
    <source>
        <dbReference type="Proteomes" id="UP000566813"/>
    </source>
</evidence>
<evidence type="ECO:0000313" key="1">
    <source>
        <dbReference type="EMBL" id="MBC2665938.1"/>
    </source>
</evidence>
<keyword evidence="2" id="KW-1185">Reference proteome</keyword>
<accession>A0A7X1KM24</accession>
<dbReference type="EMBL" id="JACLAW010000007">
    <property type="protein sequence ID" value="MBC2665938.1"/>
    <property type="molecule type" value="Genomic_DNA"/>
</dbReference>
<dbReference type="AlphaFoldDB" id="A0A7X1KM24"/>
<reference evidence="1 2" key="1">
    <citation type="submission" date="2020-08" db="EMBL/GenBank/DDBJ databases">
        <title>The genome sequence of type strain Novosphingobium flavum NBRC 111647.</title>
        <authorList>
            <person name="Liu Y."/>
        </authorList>
    </citation>
    <scope>NUCLEOTIDE SEQUENCE [LARGE SCALE GENOMIC DNA]</scope>
    <source>
        <strain evidence="1 2">NBRC 111647</strain>
    </source>
</reference>